<dbReference type="EMBL" id="NJET01000377">
    <property type="protein sequence ID" value="PHH58605.1"/>
    <property type="molecule type" value="Genomic_DNA"/>
</dbReference>
<accession>A0A2C5XN15</accession>
<dbReference type="OrthoDB" id="5372507at2759"/>
<comment type="caution">
    <text evidence="1">The sequence shown here is derived from an EMBL/GenBank/DDBJ whole genome shotgun (WGS) entry which is preliminary data.</text>
</comment>
<name>A0A2C5XN15_9HYPO</name>
<dbReference type="AlphaFoldDB" id="A0A2C5XN15"/>
<proteinExistence type="predicted"/>
<gene>
    <name evidence="1" type="ORF">CDD81_5088</name>
</gene>
<keyword evidence="2" id="KW-1185">Reference proteome</keyword>
<evidence type="ECO:0000313" key="2">
    <source>
        <dbReference type="Proteomes" id="UP000226192"/>
    </source>
</evidence>
<protein>
    <submittedName>
        <fullName evidence="1">Uncharacterized protein</fullName>
    </submittedName>
</protein>
<organism evidence="1 2">
    <name type="scientific">Ophiocordyceps australis</name>
    <dbReference type="NCBI Taxonomy" id="1399860"/>
    <lineage>
        <taxon>Eukaryota</taxon>
        <taxon>Fungi</taxon>
        <taxon>Dikarya</taxon>
        <taxon>Ascomycota</taxon>
        <taxon>Pezizomycotina</taxon>
        <taxon>Sordariomycetes</taxon>
        <taxon>Hypocreomycetidae</taxon>
        <taxon>Hypocreales</taxon>
        <taxon>Ophiocordycipitaceae</taxon>
        <taxon>Ophiocordyceps</taxon>
    </lineage>
</organism>
<evidence type="ECO:0000313" key="1">
    <source>
        <dbReference type="EMBL" id="PHH58605.1"/>
    </source>
</evidence>
<sequence length="240" mass="26300">MPSFERNKHTLQTLQALAAANATVDEDNMLLAHTNATDLNRLADADLDAAPATKDAIVEAIHDQLSHQAHLAVDCLARLALQGATAFAEPPKLGRAMLSLEISLVDMQHMASRVDLLRSHVQRSADEAKQLLDSLDSLAHKSPSYAAKHNLDMQRQTRTLAAQLAKHSIGDTWLEWRYETSIDDVGSHQRLCIDLMTRSSELSAQLAALEGLVGDVDQARNSVHALQQLLHDTLVRCEPA</sequence>
<dbReference type="Proteomes" id="UP000226192">
    <property type="component" value="Unassembled WGS sequence"/>
</dbReference>
<reference evidence="1 2" key="1">
    <citation type="submission" date="2017-06" db="EMBL/GenBank/DDBJ databases">
        <title>Ant-infecting Ophiocordyceps genomes reveal a high diversity of potential behavioral manipulation genes and a possible major role for enterotoxins.</title>
        <authorList>
            <person name="De Bekker C."/>
            <person name="Evans H.C."/>
            <person name="Brachmann A."/>
            <person name="Hughes D.P."/>
        </authorList>
    </citation>
    <scope>NUCLEOTIDE SEQUENCE [LARGE SCALE GENOMIC DNA]</scope>
    <source>
        <strain evidence="1 2">Map64</strain>
    </source>
</reference>